<organism evidence="9 10">
    <name type="scientific">Pyxidicoccus parkwayensis</name>
    <dbReference type="NCBI Taxonomy" id="2813578"/>
    <lineage>
        <taxon>Bacteria</taxon>
        <taxon>Pseudomonadati</taxon>
        <taxon>Myxococcota</taxon>
        <taxon>Myxococcia</taxon>
        <taxon>Myxococcales</taxon>
        <taxon>Cystobacterineae</taxon>
        <taxon>Myxococcaceae</taxon>
        <taxon>Pyxidicoccus</taxon>
    </lineage>
</organism>
<keyword evidence="3" id="KW-0813">Transport</keyword>
<comment type="subcellular location">
    <subcellularLocation>
        <location evidence="1 8">Cell membrane</location>
        <topology evidence="1 8">Multi-pass membrane protein</topology>
    </subcellularLocation>
</comment>
<evidence type="ECO:0000256" key="1">
    <source>
        <dbReference type="ARBA" id="ARBA00004651"/>
    </source>
</evidence>
<keyword evidence="4 8" id="KW-1003">Cell membrane</keyword>
<proteinExistence type="inferred from homology"/>
<evidence type="ECO:0000256" key="6">
    <source>
        <dbReference type="ARBA" id="ARBA00022989"/>
    </source>
</evidence>
<reference evidence="9 10" key="1">
    <citation type="submission" date="2021-02" db="EMBL/GenBank/DDBJ databases">
        <title>De Novo genome assembly of isolated myxobacteria.</title>
        <authorList>
            <person name="Stevens D.C."/>
        </authorList>
    </citation>
    <scope>NUCLEOTIDE SEQUENCE [LARGE SCALE GENOMIC DNA]</scope>
    <source>
        <strain evidence="10">SCPEA02</strain>
    </source>
</reference>
<evidence type="ECO:0000313" key="9">
    <source>
        <dbReference type="EMBL" id="QSQ20138.1"/>
    </source>
</evidence>
<dbReference type="PANTHER" id="PTHR30269">
    <property type="entry name" value="TRANSMEMBRANE PROTEIN YFCA"/>
    <property type="match status" value="1"/>
</dbReference>
<protein>
    <recommendedName>
        <fullName evidence="8">Probable membrane transporter protein</fullName>
    </recommendedName>
</protein>
<dbReference type="PANTHER" id="PTHR30269:SF0">
    <property type="entry name" value="MEMBRANE TRANSPORTER PROTEIN YFCA-RELATED"/>
    <property type="match status" value="1"/>
</dbReference>
<evidence type="ECO:0000256" key="5">
    <source>
        <dbReference type="ARBA" id="ARBA00022692"/>
    </source>
</evidence>
<keyword evidence="5 8" id="KW-0812">Transmembrane</keyword>
<evidence type="ECO:0000256" key="2">
    <source>
        <dbReference type="ARBA" id="ARBA00009142"/>
    </source>
</evidence>
<keyword evidence="7 8" id="KW-0472">Membrane</keyword>
<dbReference type="EMBL" id="CP071090">
    <property type="protein sequence ID" value="QSQ20138.1"/>
    <property type="molecule type" value="Genomic_DNA"/>
</dbReference>
<dbReference type="Proteomes" id="UP000662747">
    <property type="component" value="Chromosome"/>
</dbReference>
<gene>
    <name evidence="9" type="ORF">JY651_33370</name>
</gene>
<dbReference type="Pfam" id="PF01925">
    <property type="entry name" value="TauE"/>
    <property type="match status" value="1"/>
</dbReference>
<sequence>MRRSAPVDVDVSLLHIILLCLAALTAGIVDAIAGGGGLITLPAVLAAGLPPHVALGTNKGQSVFGSFAAMVRFSRAGLVDWKLARVTFPFGLVGAFAGAALVLLIKPEVLKPLVLVLLIAVAVFLTFRRTPHAGDRPEPGPHPRAQAIGALIALGISAYDGFFGPGTGTFLIVAFSTLLGHGLARASADAKVVNFASNLASVSLFALKGVVLWRVALPMAAAQFTGAYLGAHLAVKGGDKLVRKVVLGVVLALVLKLGRDLLMG</sequence>
<evidence type="ECO:0000256" key="7">
    <source>
        <dbReference type="ARBA" id="ARBA00023136"/>
    </source>
</evidence>
<accession>A0ABX7NVJ2</accession>
<keyword evidence="10" id="KW-1185">Reference proteome</keyword>
<evidence type="ECO:0000256" key="3">
    <source>
        <dbReference type="ARBA" id="ARBA00022448"/>
    </source>
</evidence>
<feature type="transmembrane region" description="Helical" evidence="8">
    <location>
        <begin position="148"/>
        <end position="175"/>
    </location>
</feature>
<dbReference type="RefSeq" id="WP_206721719.1">
    <property type="nucleotide sequence ID" value="NZ_CP071090.1"/>
</dbReference>
<feature type="transmembrane region" description="Helical" evidence="8">
    <location>
        <begin position="12"/>
        <end position="33"/>
    </location>
</feature>
<evidence type="ECO:0000256" key="4">
    <source>
        <dbReference type="ARBA" id="ARBA00022475"/>
    </source>
</evidence>
<keyword evidence="6 8" id="KW-1133">Transmembrane helix</keyword>
<dbReference type="InterPro" id="IPR002781">
    <property type="entry name" value="TM_pro_TauE-like"/>
</dbReference>
<name>A0ABX7NVJ2_9BACT</name>
<dbReference type="InterPro" id="IPR052017">
    <property type="entry name" value="TSUP"/>
</dbReference>
<evidence type="ECO:0000256" key="8">
    <source>
        <dbReference type="RuleBase" id="RU363041"/>
    </source>
</evidence>
<feature type="transmembrane region" description="Helical" evidence="8">
    <location>
        <begin position="83"/>
        <end position="103"/>
    </location>
</feature>
<evidence type="ECO:0000313" key="10">
    <source>
        <dbReference type="Proteomes" id="UP000662747"/>
    </source>
</evidence>
<comment type="similarity">
    <text evidence="2 8">Belongs to the 4-toluene sulfonate uptake permease (TSUP) (TC 2.A.102) family.</text>
</comment>
<feature type="transmembrane region" description="Helical" evidence="8">
    <location>
        <begin position="109"/>
        <end position="127"/>
    </location>
</feature>